<feature type="transmembrane region" description="Helical" evidence="2">
    <location>
        <begin position="467"/>
        <end position="485"/>
    </location>
</feature>
<keyword evidence="2" id="KW-0812">Transmembrane</keyword>
<feature type="transmembrane region" description="Helical" evidence="2">
    <location>
        <begin position="162"/>
        <end position="180"/>
    </location>
</feature>
<organism evidence="3 4">
    <name type="scientific">Mycolicibacterium tusciae</name>
    <dbReference type="NCBI Taxonomy" id="75922"/>
    <lineage>
        <taxon>Bacteria</taxon>
        <taxon>Bacillati</taxon>
        <taxon>Actinomycetota</taxon>
        <taxon>Actinomycetes</taxon>
        <taxon>Mycobacteriales</taxon>
        <taxon>Mycobacteriaceae</taxon>
        <taxon>Mycolicibacterium</taxon>
    </lineage>
</organism>
<feature type="region of interest" description="Disordered" evidence="1">
    <location>
        <begin position="618"/>
        <end position="704"/>
    </location>
</feature>
<evidence type="ECO:0000313" key="3">
    <source>
        <dbReference type="EMBL" id="ORB61817.1"/>
    </source>
</evidence>
<feature type="transmembrane region" description="Helical" evidence="2">
    <location>
        <begin position="332"/>
        <end position="351"/>
    </location>
</feature>
<sequence length="704" mass="71990">MMAAYSAWLYEHPRIRRAWLIAQLLWAGWMMALLTAPHAVAAGFAGALNWPSPIVDTYDQPVGTYFISTVSMLDAIRTQGSDVSIIDPGSWIPALTDRFEIAMTYSQLAVILGWFCGFLVMVGAVGIWFIKIALGSAWLGWLAALAAPVLVAINNLLGEFQIIPLALIICVFIGGIIALTKGFGRGAGVMCSGFLVILLIGFFLNDPVKELGGDGLLAAGRAIGFELSLGIANNGSFDPSGNADGQIEVLSQWMATTLIRHPIQIANFGSVIDNIDGCAQAWNAALNASTVLTPATQALAPAGSHDGPVEAMRACGAGDAYAHAHFLSGETIGLMFFINCVVLVVLMLLCYIGCEVIRIGFKAFWNVLVLVPAAAVAVAPGPQREFAKRTAIKLIVHALEMLFATAAFGIVLVLMSRVSTGQLDGFEVQHPIAILLLMLLFSGGAVFGFRALMRGFGDRGLPGPMSVLRKTAAIGAGPMSFYPAMRDMGRSMRRDINADGVGMPSSGKPGDEGTRAPAAKGRKAHPNPGGIPSDSGSSPSATPPSTTTPATGAHAGGSAAAGTAARGAAARGAAGGAAASGGAAGGAAAGGGGAAAAAAAGPAAPVVAGAVVASKVIERQQANKRRDTGPAASSTTKASTDAPAAPGRTSAAPSTRPQTPPSGRTDEQPTQQRPSAQQSPASSTSTPNESPGRKPQPPQDGRTS</sequence>
<keyword evidence="2" id="KW-1133">Transmembrane helix</keyword>
<evidence type="ECO:0000256" key="1">
    <source>
        <dbReference type="SAM" id="MobiDB-lite"/>
    </source>
</evidence>
<comment type="caution">
    <text evidence="3">The sequence shown here is derived from an EMBL/GenBank/DDBJ whole genome shotgun (WGS) entry which is preliminary data.</text>
</comment>
<evidence type="ECO:0000313" key="4">
    <source>
        <dbReference type="Proteomes" id="UP000192411"/>
    </source>
</evidence>
<feature type="region of interest" description="Disordered" evidence="1">
    <location>
        <begin position="495"/>
        <end position="559"/>
    </location>
</feature>
<name>A0A1X0JHS8_9MYCO</name>
<dbReference type="Proteomes" id="UP000192411">
    <property type="component" value="Unassembled WGS sequence"/>
</dbReference>
<feature type="compositionally biased region" description="Low complexity" evidence="1">
    <location>
        <begin position="595"/>
        <end position="604"/>
    </location>
</feature>
<dbReference type="EMBL" id="MVIM01000020">
    <property type="protein sequence ID" value="ORB61817.1"/>
    <property type="molecule type" value="Genomic_DNA"/>
</dbReference>
<feature type="transmembrane region" description="Helical" evidence="2">
    <location>
        <begin position="187"/>
        <end position="204"/>
    </location>
</feature>
<feature type="transmembrane region" description="Helical" evidence="2">
    <location>
        <begin position="428"/>
        <end position="447"/>
    </location>
</feature>
<protein>
    <recommendedName>
        <fullName evidence="5">TrbL/VirB6 plasmid conjugal transfer protein</fullName>
    </recommendedName>
</protein>
<proteinExistence type="predicted"/>
<dbReference type="AlphaFoldDB" id="A0A1X0JHS8"/>
<keyword evidence="2" id="KW-0472">Membrane</keyword>
<feature type="region of interest" description="Disordered" evidence="1">
    <location>
        <begin position="575"/>
        <end position="604"/>
    </location>
</feature>
<gene>
    <name evidence="3" type="ORF">BST47_26300</name>
</gene>
<feature type="compositionally biased region" description="Low complexity" evidence="1">
    <location>
        <begin position="668"/>
        <end position="687"/>
    </location>
</feature>
<reference evidence="3 4" key="1">
    <citation type="submission" date="2017-02" db="EMBL/GenBank/DDBJ databases">
        <title>The new phylogeny of genus Mycobacterium.</title>
        <authorList>
            <person name="Tortoli E."/>
            <person name="Trovato A."/>
            <person name="Cirillo D.M."/>
        </authorList>
    </citation>
    <scope>NUCLEOTIDE SEQUENCE [LARGE SCALE GENOMIC DNA]</scope>
    <source>
        <strain evidence="3 4">DSM 44338</strain>
    </source>
</reference>
<feature type="compositionally biased region" description="Gly residues" evidence="1">
    <location>
        <begin position="575"/>
        <end position="594"/>
    </location>
</feature>
<feature type="compositionally biased region" description="Low complexity" evidence="1">
    <location>
        <begin position="535"/>
        <end position="559"/>
    </location>
</feature>
<feature type="compositionally biased region" description="Low complexity" evidence="1">
    <location>
        <begin position="630"/>
        <end position="646"/>
    </location>
</feature>
<feature type="transmembrane region" description="Helical" evidence="2">
    <location>
        <begin position="108"/>
        <end position="130"/>
    </location>
</feature>
<evidence type="ECO:0000256" key="2">
    <source>
        <dbReference type="SAM" id="Phobius"/>
    </source>
</evidence>
<feature type="transmembrane region" description="Helical" evidence="2">
    <location>
        <begin position="394"/>
        <end position="416"/>
    </location>
</feature>
<accession>A0A1X0JHS8</accession>
<keyword evidence="4" id="KW-1185">Reference proteome</keyword>
<evidence type="ECO:0008006" key="5">
    <source>
        <dbReference type="Google" id="ProtNLM"/>
    </source>
</evidence>
<feature type="transmembrane region" description="Helical" evidence="2">
    <location>
        <begin position="137"/>
        <end position="156"/>
    </location>
</feature>
<dbReference type="STRING" id="75922.BST47_26300"/>